<dbReference type="EMBL" id="HE575321">
    <property type="protein sequence ID" value="CCC92103.1"/>
    <property type="molecule type" value="Genomic_DNA"/>
</dbReference>
<feature type="region of interest" description="Disordered" evidence="1">
    <location>
        <begin position="70"/>
        <end position="90"/>
    </location>
</feature>
<gene>
    <name evidence="2" type="ORF">TCIL3000_8_3220</name>
</gene>
<dbReference type="AlphaFoldDB" id="G0URU1"/>
<dbReference type="VEuPathDB" id="TriTrypDB:TcIL3000_8_3220"/>
<feature type="compositionally biased region" description="Low complexity" evidence="1">
    <location>
        <begin position="301"/>
        <end position="312"/>
    </location>
</feature>
<evidence type="ECO:0000313" key="2">
    <source>
        <dbReference type="EMBL" id="CCC92103.1"/>
    </source>
</evidence>
<feature type="compositionally biased region" description="Polar residues" evidence="1">
    <location>
        <begin position="319"/>
        <end position="328"/>
    </location>
</feature>
<organism evidence="2">
    <name type="scientific">Trypanosoma congolense (strain IL3000)</name>
    <dbReference type="NCBI Taxonomy" id="1068625"/>
    <lineage>
        <taxon>Eukaryota</taxon>
        <taxon>Discoba</taxon>
        <taxon>Euglenozoa</taxon>
        <taxon>Kinetoplastea</taxon>
        <taxon>Metakinetoplastina</taxon>
        <taxon>Trypanosomatida</taxon>
        <taxon>Trypanosomatidae</taxon>
        <taxon>Trypanosoma</taxon>
        <taxon>Nannomonas</taxon>
    </lineage>
</organism>
<proteinExistence type="predicted"/>
<evidence type="ECO:0000256" key="1">
    <source>
        <dbReference type="SAM" id="MobiDB-lite"/>
    </source>
</evidence>
<accession>G0URU1</accession>
<name>G0URU1_TRYCI</name>
<reference evidence="2" key="1">
    <citation type="journal article" date="2012" name="Proc. Natl. Acad. Sci. U.S.A.">
        <title>Antigenic diversity is generated by distinct evolutionary mechanisms in African trypanosome species.</title>
        <authorList>
            <person name="Jackson A.P."/>
            <person name="Berry A."/>
            <person name="Aslett M."/>
            <person name="Allison H.C."/>
            <person name="Burton P."/>
            <person name="Vavrova-Anderson J."/>
            <person name="Brown R."/>
            <person name="Browne H."/>
            <person name="Corton N."/>
            <person name="Hauser H."/>
            <person name="Gamble J."/>
            <person name="Gilderthorp R."/>
            <person name="Marcello L."/>
            <person name="McQuillan J."/>
            <person name="Otto T.D."/>
            <person name="Quail M.A."/>
            <person name="Sanders M.J."/>
            <person name="van Tonder A."/>
            <person name="Ginger M.L."/>
            <person name="Field M.C."/>
            <person name="Barry J.D."/>
            <person name="Hertz-Fowler C."/>
            <person name="Berriman M."/>
        </authorList>
    </citation>
    <scope>NUCLEOTIDE SEQUENCE</scope>
    <source>
        <strain evidence="2">IL3000</strain>
    </source>
</reference>
<feature type="region of interest" description="Disordered" evidence="1">
    <location>
        <begin position="106"/>
        <end position="180"/>
    </location>
</feature>
<sequence length="344" mass="37104">MFFFSSFFPLSSRLFRRRAARYIHLYLFAYHMPIKPLSNHRYVATRKEAKPPSNALEGFGIGTQPLALGTGQQKLPVSPSGDTGGARLGRPTPLVFASSSAVSKTKVVPAEKSRPLPLFTSKGPPPPPLSSVMAGKGNKASEQKPISSSKLVSRVGKSNVVTPSVDTKTGEVDPKENTSSLLDNMPIEACLEYLTRPHRSWDSATRIRELQKQRAENSNRAARRRSSMNSLSASLQFSDTSSVANLSVHSAPAGFGRLGSNPSRTDSKGGVIRRARFGSLPSAKPELDGLMVGGTSFAVGRPPSRLQPLSSSGEVRSLTAESDSSLARNTRLRMSPQSFSFSMR</sequence>
<feature type="compositionally biased region" description="Polar residues" evidence="1">
    <location>
        <begin position="335"/>
        <end position="344"/>
    </location>
</feature>
<feature type="region of interest" description="Disordered" evidence="1">
    <location>
        <begin position="299"/>
        <end position="344"/>
    </location>
</feature>
<protein>
    <submittedName>
        <fullName evidence="2">Uncharacterized protein</fullName>
    </submittedName>
</protein>